<dbReference type="HAMAP" id="MF_00063">
    <property type="entry name" value="CysH"/>
    <property type="match status" value="1"/>
</dbReference>
<feature type="binding site" evidence="4">
    <location>
        <position position="127"/>
    </location>
    <ligand>
        <name>[4Fe-4S] cluster</name>
        <dbReference type="ChEBI" id="CHEBI:49883"/>
    </ligand>
</feature>
<comment type="pathway">
    <text evidence="3 4">Sulfur metabolism; hydrogen sulfide biosynthesis; sulfite from sulfate.</text>
</comment>
<dbReference type="InterPro" id="IPR014729">
    <property type="entry name" value="Rossmann-like_a/b/a_fold"/>
</dbReference>
<keyword evidence="4" id="KW-0408">Iron</keyword>
<dbReference type="EC" id="1.8.4.10" evidence="4"/>
<organism evidence="6 7">
    <name type="scientific">Rhodohalobacter sulfatireducens</name>
    <dbReference type="NCBI Taxonomy" id="2911366"/>
    <lineage>
        <taxon>Bacteria</taxon>
        <taxon>Pseudomonadati</taxon>
        <taxon>Balneolota</taxon>
        <taxon>Balneolia</taxon>
        <taxon>Balneolales</taxon>
        <taxon>Balneolaceae</taxon>
        <taxon>Rhodohalobacter</taxon>
    </lineage>
</organism>
<name>A0ABS9KER0_9BACT</name>
<comment type="caution">
    <text evidence="6">The sequence shown here is derived from an EMBL/GenBank/DDBJ whole genome shotgun (WGS) entry which is preliminary data.</text>
</comment>
<keyword evidence="7" id="KW-1185">Reference proteome</keyword>
<feature type="binding site" evidence="4">
    <location>
        <position position="213"/>
    </location>
    <ligand>
        <name>[4Fe-4S] cluster</name>
        <dbReference type="ChEBI" id="CHEBI:49883"/>
    </ligand>
</feature>
<dbReference type="NCBIfam" id="NF002537">
    <property type="entry name" value="PRK02090.1"/>
    <property type="match status" value="1"/>
</dbReference>
<feature type="binding site" evidence="4">
    <location>
        <position position="210"/>
    </location>
    <ligand>
        <name>[4Fe-4S] cluster</name>
        <dbReference type="ChEBI" id="CHEBI:49883"/>
    </ligand>
</feature>
<proteinExistence type="inferred from homology"/>
<keyword evidence="4" id="KW-0479">Metal-binding</keyword>
<dbReference type="PANTHER" id="PTHR46509">
    <property type="entry name" value="PHOSPHOADENOSINE PHOSPHOSULFATE REDUCTASE"/>
    <property type="match status" value="1"/>
</dbReference>
<comment type="similarity">
    <text evidence="1 4">Belongs to the PAPS reductase family. CysH subfamily.</text>
</comment>
<dbReference type="Gene3D" id="3.40.50.620">
    <property type="entry name" value="HUPs"/>
    <property type="match status" value="1"/>
</dbReference>
<gene>
    <name evidence="4" type="primary">cysH</name>
    <name evidence="6" type="ORF">L6773_12270</name>
</gene>
<dbReference type="EMBL" id="JAKLWS010000015">
    <property type="protein sequence ID" value="MCG2589346.1"/>
    <property type="molecule type" value="Genomic_DNA"/>
</dbReference>
<dbReference type="SUPFAM" id="SSF52402">
    <property type="entry name" value="Adenine nucleotide alpha hydrolases-like"/>
    <property type="match status" value="1"/>
</dbReference>
<reference evidence="6" key="2">
    <citation type="submission" date="2024-05" db="EMBL/GenBank/DDBJ databases">
        <title>Rhodohalobacter halophilus gen. nov., sp. nov., a moderately halophilic member of the family Balneolaceae.</title>
        <authorList>
            <person name="Xia J."/>
        </authorList>
    </citation>
    <scope>NUCLEOTIDE SEQUENCE</scope>
    <source>
        <strain evidence="6">WB101</strain>
    </source>
</reference>
<evidence type="ECO:0000313" key="6">
    <source>
        <dbReference type="EMBL" id="MCG2589346.1"/>
    </source>
</evidence>
<dbReference type="InterPro" id="IPR002500">
    <property type="entry name" value="PAPS_reduct_dom"/>
</dbReference>
<keyword evidence="4" id="KW-0411">Iron-sulfur</keyword>
<evidence type="ECO:0000256" key="2">
    <source>
        <dbReference type="ARBA" id="ARBA00023002"/>
    </source>
</evidence>
<comment type="subcellular location">
    <subcellularLocation>
        <location evidence="4">Cytoplasm</location>
    </subcellularLocation>
</comment>
<feature type="active site" description="Nucleophile; cysteine thiosulfonate intermediate" evidence="4">
    <location>
        <position position="238"/>
    </location>
</feature>
<dbReference type="Pfam" id="PF01507">
    <property type="entry name" value="PAPS_reduct"/>
    <property type="match status" value="1"/>
</dbReference>
<comment type="catalytic activity">
    <reaction evidence="4">
        <text>[thioredoxin]-disulfide + sulfite + AMP + 2 H(+) = adenosine 5'-phosphosulfate + [thioredoxin]-dithiol</text>
        <dbReference type="Rhea" id="RHEA:21976"/>
        <dbReference type="Rhea" id="RHEA-COMP:10698"/>
        <dbReference type="Rhea" id="RHEA-COMP:10700"/>
        <dbReference type="ChEBI" id="CHEBI:15378"/>
        <dbReference type="ChEBI" id="CHEBI:17359"/>
        <dbReference type="ChEBI" id="CHEBI:29950"/>
        <dbReference type="ChEBI" id="CHEBI:50058"/>
        <dbReference type="ChEBI" id="CHEBI:58243"/>
        <dbReference type="ChEBI" id="CHEBI:456215"/>
        <dbReference type="EC" id="1.8.4.10"/>
    </reaction>
</comment>
<reference evidence="6" key="1">
    <citation type="submission" date="2022-01" db="EMBL/GenBank/DDBJ databases">
        <authorList>
            <person name="Wang Y."/>
        </authorList>
    </citation>
    <scope>NUCLEOTIDE SEQUENCE</scope>
    <source>
        <strain evidence="6">WB101</strain>
    </source>
</reference>
<evidence type="ECO:0000256" key="4">
    <source>
        <dbReference type="HAMAP-Rule" id="MF_00063"/>
    </source>
</evidence>
<evidence type="ECO:0000256" key="3">
    <source>
        <dbReference type="ARBA" id="ARBA00024327"/>
    </source>
</evidence>
<evidence type="ECO:0000256" key="1">
    <source>
        <dbReference type="ARBA" id="ARBA00009732"/>
    </source>
</evidence>
<comment type="function">
    <text evidence="4">Catalyzes the formation of sulfite from adenosine 5'-phosphosulfate (APS) using thioredoxin as an electron donor.</text>
</comment>
<keyword evidence="4" id="KW-0963">Cytoplasm</keyword>
<dbReference type="RefSeq" id="WP_237854708.1">
    <property type="nucleotide sequence ID" value="NZ_JAKLWS010000015.1"/>
</dbReference>
<evidence type="ECO:0000313" key="7">
    <source>
        <dbReference type="Proteomes" id="UP001165366"/>
    </source>
</evidence>
<dbReference type="CDD" id="cd23945">
    <property type="entry name" value="PAPS_reductase"/>
    <property type="match status" value="1"/>
</dbReference>
<comment type="cofactor">
    <cofactor evidence="4">
        <name>[4Fe-4S] cluster</name>
        <dbReference type="ChEBI" id="CHEBI:49883"/>
    </cofactor>
    <text evidence="4">Binds 1 [4Fe-4S] cluster per subunit.</text>
</comment>
<dbReference type="InterPro" id="IPR004511">
    <property type="entry name" value="PAPS/APS_Rdtase"/>
</dbReference>
<dbReference type="PANTHER" id="PTHR46509:SF1">
    <property type="entry name" value="PHOSPHOADENOSINE PHOSPHOSULFATE REDUCTASE"/>
    <property type="match status" value="1"/>
</dbReference>
<sequence length="250" mass="29054">MQDVLEPILKTDKFSSTELNQLNQQFETTDPGEILSWVYETFGTEMVLGTGFGSSGVFLIHQLQTYGIDIPVFYLDTNLLFDSTYELKDRIEARYNIDITRVTPELSLKKQADRFGDELWKRNPNQCCFYRKVLPLRNYLSDKKAWVTGIRRSQSDTRNQVRIVDWDEENDVIKINPVAHWSGKKIWDEIHRHNLPYNPMHDEGYPSIGCIPCTQPVNASKESDDRNGRWNGTDKTECGIHFPEHYKNGS</sequence>
<dbReference type="NCBIfam" id="TIGR00434">
    <property type="entry name" value="cysH"/>
    <property type="match status" value="1"/>
</dbReference>
<keyword evidence="2 4" id="KW-0560">Oxidoreductase</keyword>
<evidence type="ECO:0000259" key="5">
    <source>
        <dbReference type="Pfam" id="PF01507"/>
    </source>
</evidence>
<dbReference type="PIRSF" id="PIRSF000857">
    <property type="entry name" value="PAPS_reductase"/>
    <property type="match status" value="1"/>
</dbReference>
<accession>A0ABS9KER0</accession>
<feature type="binding site" evidence="4">
    <location>
        <position position="128"/>
    </location>
    <ligand>
        <name>[4Fe-4S] cluster</name>
        <dbReference type="ChEBI" id="CHEBI:49883"/>
    </ligand>
</feature>
<dbReference type="Proteomes" id="UP001165366">
    <property type="component" value="Unassembled WGS sequence"/>
</dbReference>
<dbReference type="GO" id="GO:0004604">
    <property type="term" value="F:phosphoadenylyl-sulfate reductase (thioredoxin) activity"/>
    <property type="evidence" value="ECO:0007669"/>
    <property type="project" value="UniProtKB-EC"/>
</dbReference>
<feature type="domain" description="Phosphoadenosine phosphosulphate reductase" evidence="5">
    <location>
        <begin position="47"/>
        <end position="216"/>
    </location>
</feature>
<protein>
    <recommendedName>
        <fullName evidence="4">Adenosine 5'-phosphosulfate reductase</fullName>
        <shortName evidence="4">APS reductase</shortName>
        <ecNumber evidence="4">1.8.4.10</ecNumber>
    </recommendedName>
    <alternativeName>
        <fullName evidence="4">5'-adenylylsulfate reductase</fullName>
    </alternativeName>
    <alternativeName>
        <fullName evidence="4">Thioredoxin-dependent 5'-adenylylsulfate reductase</fullName>
    </alternativeName>
</protein>